<evidence type="ECO:0000313" key="3">
    <source>
        <dbReference type="Proteomes" id="UP001334804"/>
    </source>
</evidence>
<dbReference type="EMBL" id="CP109071">
    <property type="protein sequence ID" value="WSA34530.1"/>
    <property type="molecule type" value="Genomic_DNA"/>
</dbReference>
<reference evidence="2 3" key="1">
    <citation type="submission" date="2022-10" db="EMBL/GenBank/DDBJ databases">
        <title>The complete genomes of actinobacterial strains from the NBC collection.</title>
        <authorList>
            <person name="Joergensen T.S."/>
            <person name="Alvarez Arevalo M."/>
            <person name="Sterndorff E.B."/>
            <person name="Faurdal D."/>
            <person name="Vuksanovic O."/>
            <person name="Mourched A.-S."/>
            <person name="Charusanti P."/>
            <person name="Shaw S."/>
            <person name="Blin K."/>
            <person name="Weber T."/>
        </authorList>
    </citation>
    <scope>NUCLEOTIDE SEQUENCE [LARGE SCALE GENOMIC DNA]</scope>
    <source>
        <strain evidence="2 3">NBC 01809</strain>
    </source>
</reference>
<evidence type="ECO:0000256" key="1">
    <source>
        <dbReference type="SAM" id="MobiDB-lite"/>
    </source>
</evidence>
<organism evidence="2 3">
    <name type="scientific">Micromonospora peucetia</name>
    <dbReference type="NCBI Taxonomy" id="47871"/>
    <lineage>
        <taxon>Bacteria</taxon>
        <taxon>Bacillati</taxon>
        <taxon>Actinomycetota</taxon>
        <taxon>Actinomycetes</taxon>
        <taxon>Micromonosporales</taxon>
        <taxon>Micromonosporaceae</taxon>
        <taxon>Micromonospora</taxon>
    </lineage>
</organism>
<accession>A0ABZ1EJX1</accession>
<feature type="region of interest" description="Disordered" evidence="1">
    <location>
        <begin position="35"/>
        <end position="58"/>
    </location>
</feature>
<protein>
    <submittedName>
        <fullName evidence="2">Uncharacterized protein</fullName>
    </submittedName>
</protein>
<dbReference type="RefSeq" id="WP_326564536.1">
    <property type="nucleotide sequence ID" value="NZ_CP109071.1"/>
</dbReference>
<sequence>MTTATTAKTRAWCLNCPNLIQPGDDVLIGPEYAKPGTSRQPMIHARCEGLDPYDPDQE</sequence>
<name>A0ABZ1EJX1_9ACTN</name>
<evidence type="ECO:0000313" key="2">
    <source>
        <dbReference type="EMBL" id="WSA34530.1"/>
    </source>
</evidence>
<keyword evidence="3" id="KW-1185">Reference proteome</keyword>
<dbReference type="Proteomes" id="UP001334804">
    <property type="component" value="Chromosome"/>
</dbReference>
<gene>
    <name evidence="2" type="ORF">OIE14_11050</name>
</gene>
<proteinExistence type="predicted"/>